<evidence type="ECO:0000313" key="4">
    <source>
        <dbReference type="Proteomes" id="UP001597063"/>
    </source>
</evidence>
<comment type="caution">
    <text evidence="3">The sequence shown here is derived from an EMBL/GenBank/DDBJ whole genome shotgun (WGS) entry which is preliminary data.</text>
</comment>
<gene>
    <name evidence="3" type="ORF">ACFQZM_23380</name>
</gene>
<organism evidence="3 4">
    <name type="scientific">Actinomadura fibrosa</name>
    <dbReference type="NCBI Taxonomy" id="111802"/>
    <lineage>
        <taxon>Bacteria</taxon>
        <taxon>Bacillati</taxon>
        <taxon>Actinomycetota</taxon>
        <taxon>Actinomycetes</taxon>
        <taxon>Streptosporangiales</taxon>
        <taxon>Thermomonosporaceae</taxon>
        <taxon>Actinomadura</taxon>
    </lineage>
</organism>
<evidence type="ECO:0008006" key="5">
    <source>
        <dbReference type="Google" id="ProtNLM"/>
    </source>
</evidence>
<evidence type="ECO:0000313" key="3">
    <source>
        <dbReference type="EMBL" id="MFD0687458.1"/>
    </source>
</evidence>
<feature type="region of interest" description="Disordered" evidence="2">
    <location>
        <begin position="172"/>
        <end position="191"/>
    </location>
</feature>
<dbReference type="EMBL" id="JBHTGP010000012">
    <property type="protein sequence ID" value="MFD0687458.1"/>
    <property type="molecule type" value="Genomic_DNA"/>
</dbReference>
<sequence length="191" mass="20316">MVANEARASLGIYLNDHLAGAAGGVELARRVARVHRGSDGAERLARLAEEIAADRGALLSIAGALGIPVRRYKSVAMWGAEKAARLKLNGRLRTRAPLSDLIELEALRLAVEGKAAGWRTLLVLADREPDLDAGALRLLLERAESQIALLEELRLRTVDKVFGDAAPLPAETAVAESTAAGTARSEPETSR</sequence>
<dbReference type="RefSeq" id="WP_207399845.1">
    <property type="nucleotide sequence ID" value="NZ_CAACUY010000050.1"/>
</dbReference>
<accession>A0ABW2XQ11</accession>
<keyword evidence="1" id="KW-0175">Coiled coil</keyword>
<evidence type="ECO:0000256" key="2">
    <source>
        <dbReference type="SAM" id="MobiDB-lite"/>
    </source>
</evidence>
<reference evidence="4" key="1">
    <citation type="journal article" date="2019" name="Int. J. Syst. Evol. Microbiol.">
        <title>The Global Catalogue of Microorganisms (GCM) 10K type strain sequencing project: providing services to taxonomists for standard genome sequencing and annotation.</title>
        <authorList>
            <consortium name="The Broad Institute Genomics Platform"/>
            <consortium name="The Broad Institute Genome Sequencing Center for Infectious Disease"/>
            <person name="Wu L."/>
            <person name="Ma J."/>
        </authorList>
    </citation>
    <scope>NUCLEOTIDE SEQUENCE [LARGE SCALE GENOMIC DNA]</scope>
    <source>
        <strain evidence="4">JCM 9371</strain>
    </source>
</reference>
<feature type="coiled-coil region" evidence="1">
    <location>
        <begin position="133"/>
        <end position="160"/>
    </location>
</feature>
<proteinExistence type="predicted"/>
<protein>
    <recommendedName>
        <fullName evidence="5">DUF222 domain-containing protein</fullName>
    </recommendedName>
</protein>
<name>A0ABW2XQ11_9ACTN</name>
<dbReference type="Proteomes" id="UP001597063">
    <property type="component" value="Unassembled WGS sequence"/>
</dbReference>
<keyword evidence="4" id="KW-1185">Reference proteome</keyword>
<evidence type="ECO:0000256" key="1">
    <source>
        <dbReference type="SAM" id="Coils"/>
    </source>
</evidence>